<dbReference type="InterPro" id="IPR045617">
    <property type="entry name" value="DUF6445"/>
</dbReference>
<comment type="caution">
    <text evidence="1">The sequence shown here is derived from an EMBL/GenBank/DDBJ whole genome shotgun (WGS) entry which is preliminary data.</text>
</comment>
<dbReference type="EC" id="1.14.19.9" evidence="1"/>
<dbReference type="InterPro" id="IPR006905">
    <property type="entry name" value="Flavin_halogenase"/>
</dbReference>
<dbReference type="GO" id="GO:0016491">
    <property type="term" value="F:oxidoreductase activity"/>
    <property type="evidence" value="ECO:0007669"/>
    <property type="project" value="UniProtKB-KW"/>
</dbReference>
<proteinExistence type="predicted"/>
<accession>A0ABU2A3C1</accession>
<dbReference type="Proteomes" id="UP001180825">
    <property type="component" value="Unassembled WGS sequence"/>
</dbReference>
<dbReference type="Pfam" id="PF04820">
    <property type="entry name" value="Trp_halogenase"/>
    <property type="match status" value="1"/>
</dbReference>
<organism evidence="1 2">
    <name type="scientific">Roseateles asaccharophilus</name>
    <dbReference type="NCBI Taxonomy" id="582607"/>
    <lineage>
        <taxon>Bacteria</taxon>
        <taxon>Pseudomonadati</taxon>
        <taxon>Pseudomonadota</taxon>
        <taxon>Betaproteobacteria</taxon>
        <taxon>Burkholderiales</taxon>
        <taxon>Sphaerotilaceae</taxon>
        <taxon>Roseateles</taxon>
    </lineage>
</organism>
<keyword evidence="2" id="KW-1185">Reference proteome</keyword>
<name>A0ABU2A3C1_9BURK</name>
<protein>
    <submittedName>
        <fullName evidence="1">Tryptophan halogenase</fullName>
        <ecNumber evidence="1">1.14.19.9</ecNumber>
    </submittedName>
</protein>
<dbReference type="RefSeq" id="WP_310325159.1">
    <property type="nucleotide sequence ID" value="NZ_JAVDXV010000001.1"/>
</dbReference>
<reference evidence="1 2" key="1">
    <citation type="submission" date="2023-07" db="EMBL/GenBank/DDBJ databases">
        <title>Sorghum-associated microbial communities from plants grown in Nebraska, USA.</title>
        <authorList>
            <person name="Schachtman D."/>
        </authorList>
    </citation>
    <scope>NUCLEOTIDE SEQUENCE [LARGE SCALE GENOMIC DNA]</scope>
    <source>
        <strain evidence="1 2">BE316</strain>
    </source>
</reference>
<dbReference type="EMBL" id="JAVDXV010000001">
    <property type="protein sequence ID" value="MDR7331687.1"/>
    <property type="molecule type" value="Genomic_DNA"/>
</dbReference>
<evidence type="ECO:0000313" key="2">
    <source>
        <dbReference type="Proteomes" id="UP001180825"/>
    </source>
</evidence>
<evidence type="ECO:0000313" key="1">
    <source>
        <dbReference type="EMBL" id="MDR7331687.1"/>
    </source>
</evidence>
<gene>
    <name evidence="1" type="ORF">J2X21_000799</name>
</gene>
<keyword evidence="1" id="KW-0560">Oxidoreductase</keyword>
<dbReference type="Gene3D" id="3.50.50.60">
    <property type="entry name" value="FAD/NAD(P)-binding domain"/>
    <property type="match status" value="1"/>
</dbReference>
<dbReference type="PANTHER" id="PTHR43747:SF4">
    <property type="entry name" value="FLAVIN-DEPENDENT TRYPTOPHAN HALOGENASE"/>
    <property type="match status" value="1"/>
</dbReference>
<sequence>MTLTSAAQPVRRIVIAGGGTAGWMVAAGLSKCLGRHYDIRLVESEEIGTVGVGEATIPTLHLLHEVLDLDEREFIQATQATFKLGINFENWRNVGENYFHSFGKTGKGHWTAGFHHFWLDARKRGLASDYGDYCLELRAAMENRFATLPDNGINYAYHFDATLYGQYLRRYSEALGVQRIEGKIAQVHTDADSGFVTGLQLAEGPLLEGDFFIDCTGMRSLLLGETLGVPYESWQHWLPCDSALAVQTTLVGEPVPYTRSIAHPWGWQWRIPLQHRVGNGVVFSSQHISDDEAQAALLANVEGEVLRQPRVIRFKPGQREQVWKKNVVAIGLSSGFLEPLESTSIHLIQKGLTRLIELFPTDGVRQSDIDEYNLQTREQIEIIRDFIILHYHVTNRDDTPFWRGCRDMEVPPLLKHRIQHFRDTGRIMLRQGELFAENSWVQVMMGQGITPASHHPITRNMDNRSLADFLGEIRKDVARTMMKLPRHQQFINQFAPAPKVDVKVAPQALGSPALRINPQAKLEVVELAGGARVYVVDDFAQDPDALVALAQAAGSQFQAPPGHPYPGPQLNLPDSMAAELDAFFRRQLGGPLRTGAPLGIYARFSRVTQDAATLDGRQRICHRDDSGLQPGEMVAASVHYLFKDEQLGGTVFFRSLMSEADTARFRLDAGTLDPSAFGDKYGVAPGYMTESNRYFEVIGRVPAKWNRAIFYDGGIFHSGDIGKAAPAAYRELPGRLTINAFFKSRLP</sequence>
<dbReference type="InterPro" id="IPR050816">
    <property type="entry name" value="Flavin-dep_Halogenase_NPB"/>
</dbReference>
<dbReference type="SUPFAM" id="SSF51905">
    <property type="entry name" value="FAD/NAD(P)-binding domain"/>
    <property type="match status" value="1"/>
</dbReference>
<dbReference type="Pfam" id="PF20043">
    <property type="entry name" value="DUF6445"/>
    <property type="match status" value="1"/>
</dbReference>
<dbReference type="InterPro" id="IPR036188">
    <property type="entry name" value="FAD/NAD-bd_sf"/>
</dbReference>
<dbReference type="PANTHER" id="PTHR43747">
    <property type="entry name" value="FAD-BINDING PROTEIN"/>
    <property type="match status" value="1"/>
</dbReference>